<sequence>METEFSPAGAPSTYISFTSQANPKPPIMFTTTPDFLIETARQRLSPFLVSVLSRYTGFEGIDSTEYPILVTALISITNSSPTQDQLLDARSQFVIAGFKGKLDQNATIWGMAPVNPWYQHAVAKTASLAPTRLIRREDWGAEETSQALKADAYAMVSKFKRYLESSPTVLDDVCREVGLEGYKLKGDNVQQGGRQREDAQMATHHQIESHGRPIRSQGKTRIGNQPSFREQIEMISGKKRSLDDTGTEEQETQDDAESQHSSTQKPQPAPAALDDSRDRDRPFACETCGNRYTVKSSMRRHWILKHDAITRT</sequence>
<evidence type="ECO:0000259" key="3">
    <source>
        <dbReference type="PROSITE" id="PS50157"/>
    </source>
</evidence>
<feature type="compositionally biased region" description="Acidic residues" evidence="2">
    <location>
        <begin position="245"/>
        <end position="256"/>
    </location>
</feature>
<feature type="domain" description="C2H2-type" evidence="3">
    <location>
        <begin position="283"/>
        <end position="306"/>
    </location>
</feature>
<comment type="caution">
    <text evidence="4">The sequence shown here is derived from an EMBL/GenBank/DDBJ whole genome shotgun (WGS) entry which is preliminary data.</text>
</comment>
<feature type="compositionally biased region" description="Polar residues" evidence="2">
    <location>
        <begin position="217"/>
        <end position="228"/>
    </location>
</feature>
<feature type="region of interest" description="Disordered" evidence="2">
    <location>
        <begin position="186"/>
        <end position="284"/>
    </location>
</feature>
<dbReference type="EMBL" id="JBBWRZ010000013">
    <property type="protein sequence ID" value="KAK8223733.1"/>
    <property type="molecule type" value="Genomic_DNA"/>
</dbReference>
<reference evidence="4 5" key="1">
    <citation type="submission" date="2024-04" db="EMBL/GenBank/DDBJ databases">
        <title>Phyllosticta paracitricarpa is synonymous to the EU quarantine fungus P. citricarpa based on phylogenomic analyses.</title>
        <authorList>
            <consortium name="Lawrence Berkeley National Laboratory"/>
            <person name="Van Ingen-Buijs V.A."/>
            <person name="Van Westerhoven A.C."/>
            <person name="Haridas S."/>
            <person name="Skiadas P."/>
            <person name="Martin F."/>
            <person name="Groenewald J.Z."/>
            <person name="Crous P.W."/>
            <person name="Seidl M.F."/>
        </authorList>
    </citation>
    <scope>NUCLEOTIDE SEQUENCE [LARGE SCALE GENOMIC DNA]</scope>
    <source>
        <strain evidence="4 5">CBS 123374</strain>
    </source>
</reference>
<proteinExistence type="predicted"/>
<dbReference type="PROSITE" id="PS00028">
    <property type="entry name" value="ZINC_FINGER_C2H2_1"/>
    <property type="match status" value="1"/>
</dbReference>
<keyword evidence="1" id="KW-0862">Zinc</keyword>
<protein>
    <recommendedName>
        <fullName evidence="3">C2H2-type domain-containing protein</fullName>
    </recommendedName>
</protein>
<keyword evidence="1" id="KW-0863">Zinc-finger</keyword>
<dbReference type="SUPFAM" id="SSF57667">
    <property type="entry name" value="beta-beta-alpha zinc fingers"/>
    <property type="match status" value="1"/>
</dbReference>
<dbReference type="InterPro" id="IPR013087">
    <property type="entry name" value="Znf_C2H2_type"/>
</dbReference>
<dbReference type="PROSITE" id="PS50157">
    <property type="entry name" value="ZINC_FINGER_C2H2_2"/>
    <property type="match status" value="1"/>
</dbReference>
<evidence type="ECO:0000256" key="2">
    <source>
        <dbReference type="SAM" id="MobiDB-lite"/>
    </source>
</evidence>
<dbReference type="Gene3D" id="3.30.160.60">
    <property type="entry name" value="Classic Zinc Finger"/>
    <property type="match status" value="1"/>
</dbReference>
<keyword evidence="1" id="KW-0479">Metal-binding</keyword>
<dbReference type="Proteomes" id="UP001492380">
    <property type="component" value="Unassembled WGS sequence"/>
</dbReference>
<name>A0ABR1YAV8_9PEZI</name>
<organism evidence="4 5">
    <name type="scientific">Phyllosticta capitalensis</name>
    <dbReference type="NCBI Taxonomy" id="121624"/>
    <lineage>
        <taxon>Eukaryota</taxon>
        <taxon>Fungi</taxon>
        <taxon>Dikarya</taxon>
        <taxon>Ascomycota</taxon>
        <taxon>Pezizomycotina</taxon>
        <taxon>Dothideomycetes</taxon>
        <taxon>Dothideomycetes incertae sedis</taxon>
        <taxon>Botryosphaeriales</taxon>
        <taxon>Phyllostictaceae</taxon>
        <taxon>Phyllosticta</taxon>
    </lineage>
</organism>
<gene>
    <name evidence="4" type="ORF">HDK90DRAFT_515199</name>
</gene>
<evidence type="ECO:0000256" key="1">
    <source>
        <dbReference type="PROSITE-ProRule" id="PRU00042"/>
    </source>
</evidence>
<evidence type="ECO:0000313" key="4">
    <source>
        <dbReference type="EMBL" id="KAK8223733.1"/>
    </source>
</evidence>
<feature type="compositionally biased region" description="Basic and acidic residues" evidence="2">
    <location>
        <begin position="194"/>
        <end position="211"/>
    </location>
</feature>
<feature type="compositionally biased region" description="Basic and acidic residues" evidence="2">
    <location>
        <begin position="274"/>
        <end position="283"/>
    </location>
</feature>
<evidence type="ECO:0000313" key="5">
    <source>
        <dbReference type="Proteomes" id="UP001492380"/>
    </source>
</evidence>
<dbReference type="InterPro" id="IPR036236">
    <property type="entry name" value="Znf_C2H2_sf"/>
</dbReference>
<keyword evidence="5" id="KW-1185">Reference proteome</keyword>
<accession>A0ABR1YAV8</accession>